<gene>
    <name evidence="1" type="ORF">HaLaN_04397</name>
</gene>
<organism evidence="1 2">
    <name type="scientific">Haematococcus lacustris</name>
    <name type="common">Green alga</name>
    <name type="synonym">Haematococcus pluvialis</name>
    <dbReference type="NCBI Taxonomy" id="44745"/>
    <lineage>
        <taxon>Eukaryota</taxon>
        <taxon>Viridiplantae</taxon>
        <taxon>Chlorophyta</taxon>
        <taxon>core chlorophytes</taxon>
        <taxon>Chlorophyceae</taxon>
        <taxon>CS clade</taxon>
        <taxon>Chlamydomonadales</taxon>
        <taxon>Haematococcaceae</taxon>
        <taxon>Haematococcus</taxon>
    </lineage>
</organism>
<name>A0A699YND3_HAELA</name>
<protein>
    <submittedName>
        <fullName evidence="1">Uncharacterized protein</fullName>
    </submittedName>
</protein>
<accession>A0A699YND3</accession>
<evidence type="ECO:0000313" key="2">
    <source>
        <dbReference type="Proteomes" id="UP000485058"/>
    </source>
</evidence>
<dbReference type="Proteomes" id="UP000485058">
    <property type="component" value="Unassembled WGS sequence"/>
</dbReference>
<proteinExistence type="predicted"/>
<feature type="non-terminal residue" evidence="1">
    <location>
        <position position="1"/>
    </location>
</feature>
<evidence type="ECO:0000313" key="1">
    <source>
        <dbReference type="EMBL" id="GFH09288.1"/>
    </source>
</evidence>
<sequence length="68" mass="7616">GGWLQDLGACLSHTFFKQQLRRMLDLQAHRLPGLSLHWLTTSRLCTGALVCRIAPHTSHLILLQVTLA</sequence>
<keyword evidence="2" id="KW-1185">Reference proteome</keyword>
<comment type="caution">
    <text evidence="1">The sequence shown here is derived from an EMBL/GenBank/DDBJ whole genome shotgun (WGS) entry which is preliminary data.</text>
</comment>
<reference evidence="1 2" key="1">
    <citation type="submission" date="2020-02" db="EMBL/GenBank/DDBJ databases">
        <title>Draft genome sequence of Haematococcus lacustris strain NIES-144.</title>
        <authorList>
            <person name="Morimoto D."/>
            <person name="Nakagawa S."/>
            <person name="Yoshida T."/>
            <person name="Sawayama S."/>
        </authorList>
    </citation>
    <scope>NUCLEOTIDE SEQUENCE [LARGE SCALE GENOMIC DNA]</scope>
    <source>
        <strain evidence="1 2">NIES-144</strain>
    </source>
</reference>
<dbReference type="AlphaFoldDB" id="A0A699YND3"/>
<dbReference type="EMBL" id="BLLF01000222">
    <property type="protein sequence ID" value="GFH09288.1"/>
    <property type="molecule type" value="Genomic_DNA"/>
</dbReference>